<keyword evidence="3" id="KW-0408">Iron</keyword>
<reference evidence="7" key="1">
    <citation type="submission" date="2024-01" db="EMBL/GenBank/DDBJ databases">
        <title>First draft genome sequence data of TA4-1, the type strain of Gram-positive actinobacterium Streptomyces chiangmaiensis.</title>
        <authorList>
            <person name="Yasawong M."/>
            <person name="Nantapong N."/>
        </authorList>
    </citation>
    <scope>NUCLEOTIDE SEQUENCE</scope>
    <source>
        <strain evidence="7">TA4-1</strain>
    </source>
</reference>
<proteinExistence type="predicted"/>
<dbReference type="PANTHER" id="PTHR43306:SF1">
    <property type="entry name" value="7,8-DIHYDRO-6-HYDROXYMETHYLPTERIN DIMETHYLTRANSFERASE"/>
    <property type="match status" value="1"/>
</dbReference>
<evidence type="ECO:0000256" key="2">
    <source>
        <dbReference type="ARBA" id="ARBA00022723"/>
    </source>
</evidence>
<keyword evidence="4" id="KW-0411">Iron-sulfur</keyword>
<dbReference type="InterPro" id="IPR036390">
    <property type="entry name" value="WH_DNA-bd_sf"/>
</dbReference>
<evidence type="ECO:0000256" key="3">
    <source>
        <dbReference type="ARBA" id="ARBA00023004"/>
    </source>
</evidence>
<organism evidence="7 8">
    <name type="scientific">Streptomyces chiangmaiensis</name>
    <dbReference type="NCBI Taxonomy" id="766497"/>
    <lineage>
        <taxon>Bacteria</taxon>
        <taxon>Bacillati</taxon>
        <taxon>Actinomycetota</taxon>
        <taxon>Actinomycetes</taxon>
        <taxon>Kitasatosporales</taxon>
        <taxon>Streptomycetaceae</taxon>
        <taxon>Streptomyces</taxon>
    </lineage>
</organism>
<evidence type="ECO:0000313" key="7">
    <source>
        <dbReference type="EMBL" id="MED7828112.1"/>
    </source>
</evidence>
<dbReference type="Proteomes" id="UP001333996">
    <property type="component" value="Unassembled WGS sequence"/>
</dbReference>
<dbReference type="RefSeq" id="WP_329512470.1">
    <property type="nucleotide sequence ID" value="NZ_BAAAYZ010000059.1"/>
</dbReference>
<dbReference type="PANTHER" id="PTHR43306">
    <property type="entry name" value="7,8-DIHYDRO-6-HYDROXYMETHYLPTERIN DIMETHYLTRANSFERASE"/>
    <property type="match status" value="1"/>
</dbReference>
<accession>A0ABU7FW50</accession>
<evidence type="ECO:0000259" key="5">
    <source>
        <dbReference type="Pfam" id="PF04055"/>
    </source>
</evidence>
<dbReference type="InterPro" id="IPR056488">
    <property type="entry name" value="Zn_ribbon_HMPTM"/>
</dbReference>
<feature type="domain" description="Radical SAM core" evidence="5">
    <location>
        <begin position="110"/>
        <end position="220"/>
    </location>
</feature>
<evidence type="ECO:0000256" key="4">
    <source>
        <dbReference type="ARBA" id="ARBA00023014"/>
    </source>
</evidence>
<dbReference type="Gene3D" id="3.20.20.70">
    <property type="entry name" value="Aldolase class I"/>
    <property type="match status" value="1"/>
</dbReference>
<dbReference type="InterPro" id="IPR007197">
    <property type="entry name" value="rSAM"/>
</dbReference>
<gene>
    <name evidence="7" type="ORF">VXC91_41090</name>
</gene>
<comment type="caution">
    <text evidence="7">The sequence shown here is derived from an EMBL/GenBank/DDBJ whole genome shotgun (WGS) entry which is preliminary data.</text>
</comment>
<evidence type="ECO:0000256" key="1">
    <source>
        <dbReference type="ARBA" id="ARBA00022691"/>
    </source>
</evidence>
<dbReference type="CDD" id="cd01335">
    <property type="entry name" value="Radical_SAM"/>
    <property type="match status" value="1"/>
</dbReference>
<dbReference type="Gene3D" id="1.10.10.10">
    <property type="entry name" value="Winged helix-like DNA-binding domain superfamily/Winged helix DNA-binding domain"/>
    <property type="match status" value="1"/>
</dbReference>
<evidence type="ECO:0000259" key="6">
    <source>
        <dbReference type="Pfam" id="PF23545"/>
    </source>
</evidence>
<dbReference type="SFLD" id="SFLDS00029">
    <property type="entry name" value="Radical_SAM"/>
    <property type="match status" value="1"/>
</dbReference>
<evidence type="ECO:0000313" key="8">
    <source>
        <dbReference type="Proteomes" id="UP001333996"/>
    </source>
</evidence>
<dbReference type="Pfam" id="PF23545">
    <property type="entry name" value="Zn_ribbon_HMPTM"/>
    <property type="match status" value="1"/>
</dbReference>
<dbReference type="EMBL" id="JAYWVC010000316">
    <property type="protein sequence ID" value="MED7828112.1"/>
    <property type="molecule type" value="Genomic_DNA"/>
</dbReference>
<dbReference type="SFLD" id="SFLDG01067">
    <property type="entry name" value="SPASM/twitch_domain_containing"/>
    <property type="match status" value="1"/>
</dbReference>
<keyword evidence="1" id="KW-0949">S-adenosyl-L-methionine</keyword>
<feature type="domain" description="HMPTM N-terminal zinc ribbon" evidence="6">
    <location>
        <begin position="18"/>
        <end position="60"/>
    </location>
</feature>
<dbReference type="Pfam" id="PF04055">
    <property type="entry name" value="Radical_SAM"/>
    <property type="match status" value="1"/>
</dbReference>
<dbReference type="SUPFAM" id="SSF102114">
    <property type="entry name" value="Radical SAM enzymes"/>
    <property type="match status" value="1"/>
</dbReference>
<dbReference type="InterPro" id="IPR036388">
    <property type="entry name" value="WH-like_DNA-bd_sf"/>
</dbReference>
<dbReference type="InterPro" id="IPR034474">
    <property type="entry name" value="Methyltransferase_Class_D"/>
</dbReference>
<dbReference type="InterPro" id="IPR013785">
    <property type="entry name" value="Aldolase_TIM"/>
</dbReference>
<name>A0ABU7FW50_9ACTN</name>
<keyword evidence="8" id="KW-1185">Reference proteome</keyword>
<dbReference type="SUPFAM" id="SSF46785">
    <property type="entry name" value="Winged helix' DNA-binding domain"/>
    <property type="match status" value="1"/>
</dbReference>
<keyword evidence="2" id="KW-0479">Metal-binding</keyword>
<sequence length="252" mass="28005">MPQASAPRRKVDRDEVFVEFTKSICPLCKVPVDAQVNIREDKVYLRKRCHDHGEFEALVYGDAEEYLASARFNKPGTIPLTFQTEVKEGCPLDCGLCPEHKQHACLGIIEVNTGCNLDCPICFADSGHQRWGSPRSSGAESGGGYSITREQCERMLDAFVESEGEAEVVMFSGGEPTIHKHILDFIDLAQARPIRTVNLNTNGIRLATDRNFVAERETTTKVLREFADRGLLRLARGRITVLDPVRLNDAAG</sequence>
<dbReference type="InterPro" id="IPR058240">
    <property type="entry name" value="rSAM_sf"/>
</dbReference>
<protein>
    <submittedName>
        <fullName evidence="7">Radical SAM protein</fullName>
    </submittedName>
</protein>